<organism evidence="1 2">
    <name type="scientific">Lactiplantibacillus fabifermentans DSM 21115</name>
    <dbReference type="NCBI Taxonomy" id="1413187"/>
    <lineage>
        <taxon>Bacteria</taxon>
        <taxon>Bacillati</taxon>
        <taxon>Bacillota</taxon>
        <taxon>Bacilli</taxon>
        <taxon>Lactobacillales</taxon>
        <taxon>Lactobacillaceae</taxon>
        <taxon>Lactiplantibacillus</taxon>
    </lineage>
</organism>
<name>A0A0R2NSN9_9LACO</name>
<evidence type="ECO:0000313" key="2">
    <source>
        <dbReference type="Proteomes" id="UP000050920"/>
    </source>
</evidence>
<comment type="caution">
    <text evidence="1">The sequence shown here is derived from an EMBL/GenBank/DDBJ whole genome shotgun (WGS) entry which is preliminary data.</text>
</comment>
<protein>
    <submittedName>
        <fullName evidence="1">Uncharacterized protein</fullName>
    </submittedName>
</protein>
<reference evidence="1 2" key="1">
    <citation type="journal article" date="2015" name="Genome Announc.">
        <title>Expanding the biotechnology potential of lactobacilli through comparative genomics of 213 strains and associated genera.</title>
        <authorList>
            <person name="Sun Z."/>
            <person name="Harris H.M."/>
            <person name="McCann A."/>
            <person name="Guo C."/>
            <person name="Argimon S."/>
            <person name="Zhang W."/>
            <person name="Yang X."/>
            <person name="Jeffery I.B."/>
            <person name="Cooney J.C."/>
            <person name="Kagawa T.F."/>
            <person name="Liu W."/>
            <person name="Song Y."/>
            <person name="Salvetti E."/>
            <person name="Wrobel A."/>
            <person name="Rasinkangas P."/>
            <person name="Parkhill J."/>
            <person name="Rea M.C."/>
            <person name="O'Sullivan O."/>
            <person name="Ritari J."/>
            <person name="Douillard F.P."/>
            <person name="Paul Ross R."/>
            <person name="Yang R."/>
            <person name="Briner A.E."/>
            <person name="Felis G.E."/>
            <person name="de Vos W.M."/>
            <person name="Barrangou R."/>
            <person name="Klaenhammer T.R."/>
            <person name="Caufield P.W."/>
            <person name="Cui Y."/>
            <person name="Zhang H."/>
            <person name="O'Toole P.W."/>
        </authorList>
    </citation>
    <scope>NUCLEOTIDE SEQUENCE [LARGE SCALE GENOMIC DNA]</scope>
    <source>
        <strain evidence="1 2">DSM 21115</strain>
    </source>
</reference>
<proteinExistence type="predicted"/>
<dbReference type="Proteomes" id="UP000050920">
    <property type="component" value="Unassembled WGS sequence"/>
</dbReference>
<dbReference type="AlphaFoldDB" id="A0A0R2NSN9"/>
<keyword evidence="2" id="KW-1185">Reference proteome</keyword>
<gene>
    <name evidence="1" type="ORF">DY78_GL002792</name>
</gene>
<dbReference type="EMBL" id="AYGX02000063">
    <property type="protein sequence ID" value="KRO27890.1"/>
    <property type="molecule type" value="Genomic_DNA"/>
</dbReference>
<evidence type="ECO:0000313" key="1">
    <source>
        <dbReference type="EMBL" id="KRO27890.1"/>
    </source>
</evidence>
<sequence length="61" mass="7146">MFKAYAELKLQKTIKELEEQRIARELAENPALQADVAARHVKLRERNTQKRQLDAKQTKQA</sequence>
<accession>A0A0R2NSN9</accession>
<dbReference type="RefSeq" id="WP_024626211.1">
    <property type="nucleotide sequence ID" value="NZ_AYGX02000063.1"/>
</dbReference>